<dbReference type="Pfam" id="PF13426">
    <property type="entry name" value="PAS_9"/>
    <property type="match status" value="1"/>
</dbReference>
<dbReference type="InterPro" id="IPR036388">
    <property type="entry name" value="WH-like_DNA-bd_sf"/>
</dbReference>
<dbReference type="InterPro" id="IPR011991">
    <property type="entry name" value="ArsR-like_HTH"/>
</dbReference>
<keyword evidence="5" id="KW-1185">Reference proteome</keyword>
<name>A0AA97F9F3_9EURY</name>
<dbReference type="SUPFAM" id="SSF55781">
    <property type="entry name" value="GAF domain-like"/>
    <property type="match status" value="1"/>
</dbReference>
<keyword evidence="1" id="KW-0805">Transcription regulation</keyword>
<organism evidence="4 5">
    <name type="scientific">Methanochimaera problematica</name>
    <dbReference type="NCBI Taxonomy" id="2609417"/>
    <lineage>
        <taxon>Archaea</taxon>
        <taxon>Methanobacteriati</taxon>
        <taxon>Methanobacteriota</taxon>
        <taxon>Stenosarchaea group</taxon>
        <taxon>Methanomicrobia</taxon>
        <taxon>Methanomicrobiales</taxon>
        <taxon>Methanomicrobiaceae</taxon>
        <taxon>Methanochimaera</taxon>
    </lineage>
</organism>
<dbReference type="CDD" id="cd00130">
    <property type="entry name" value="PAS"/>
    <property type="match status" value="2"/>
</dbReference>
<dbReference type="InterPro" id="IPR036390">
    <property type="entry name" value="WH_DNA-bd_sf"/>
</dbReference>
<dbReference type="Gene3D" id="3.30.450.20">
    <property type="entry name" value="PAS domain"/>
    <property type="match status" value="2"/>
</dbReference>
<dbReference type="InterPro" id="IPR000014">
    <property type="entry name" value="PAS"/>
</dbReference>
<feature type="domain" description="PAS" evidence="3">
    <location>
        <begin position="364"/>
        <end position="412"/>
    </location>
</feature>
<dbReference type="Pfam" id="PF09339">
    <property type="entry name" value="HTH_IclR"/>
    <property type="match status" value="1"/>
</dbReference>
<dbReference type="InterPro" id="IPR029016">
    <property type="entry name" value="GAF-like_dom_sf"/>
</dbReference>
<dbReference type="Pfam" id="PF13185">
    <property type="entry name" value="GAF_2"/>
    <property type="match status" value="1"/>
</dbReference>
<evidence type="ECO:0000313" key="5">
    <source>
        <dbReference type="Proteomes" id="UP001301797"/>
    </source>
</evidence>
<proteinExistence type="predicted"/>
<dbReference type="SUPFAM" id="SSF46785">
    <property type="entry name" value="Winged helix' DNA-binding domain"/>
    <property type="match status" value="1"/>
</dbReference>
<reference evidence="4 5" key="1">
    <citation type="submission" date="2019-09" db="EMBL/GenBank/DDBJ databases">
        <title>The complete genome of Methanoplanus sp. FWC-SCC4.</title>
        <authorList>
            <person name="Chen S.-C."/>
            <person name="Zhou Y.-Z."/>
            <person name="Lai M.-C."/>
        </authorList>
    </citation>
    <scope>NUCLEOTIDE SEQUENCE [LARGE SCALE GENOMIC DNA]</scope>
    <source>
        <strain evidence="4 5">FWC-SCC4</strain>
    </source>
</reference>
<dbReference type="InterPro" id="IPR005471">
    <property type="entry name" value="Tscrpt_reg_IclR_N"/>
</dbReference>
<dbReference type="Pfam" id="PF13188">
    <property type="entry name" value="PAS_8"/>
    <property type="match status" value="1"/>
</dbReference>
<evidence type="ECO:0000313" key="4">
    <source>
        <dbReference type="EMBL" id="WOF15245.1"/>
    </source>
</evidence>
<dbReference type="NCBIfam" id="TIGR00229">
    <property type="entry name" value="sensory_box"/>
    <property type="match status" value="2"/>
</dbReference>
<dbReference type="AlphaFoldDB" id="A0AA97F9F3"/>
<evidence type="ECO:0000256" key="1">
    <source>
        <dbReference type="ARBA" id="ARBA00023015"/>
    </source>
</evidence>
<dbReference type="InterPro" id="IPR003018">
    <property type="entry name" value="GAF"/>
</dbReference>
<dbReference type="Gene3D" id="1.10.10.10">
    <property type="entry name" value="Winged helix-like DNA-binding domain superfamily/Winged helix DNA-binding domain"/>
    <property type="match status" value="1"/>
</dbReference>
<dbReference type="GO" id="GO:0006355">
    <property type="term" value="P:regulation of DNA-templated transcription"/>
    <property type="evidence" value="ECO:0007669"/>
    <property type="project" value="InterPro"/>
</dbReference>
<dbReference type="CDD" id="cd00090">
    <property type="entry name" value="HTH_ARSR"/>
    <property type="match status" value="1"/>
</dbReference>
<dbReference type="SUPFAM" id="SSF55785">
    <property type="entry name" value="PYP-like sensor domain (PAS domain)"/>
    <property type="match status" value="2"/>
</dbReference>
<evidence type="ECO:0000259" key="3">
    <source>
        <dbReference type="PROSITE" id="PS50112"/>
    </source>
</evidence>
<dbReference type="Gene3D" id="3.30.450.40">
    <property type="match status" value="1"/>
</dbReference>
<dbReference type="KEGG" id="mefw:F1737_00400"/>
<dbReference type="EMBL" id="CP043875">
    <property type="protein sequence ID" value="WOF15245.1"/>
    <property type="molecule type" value="Genomic_DNA"/>
</dbReference>
<sequence length="457" mass="52075">MFANCYFYNNMPGDKETEFIEILNILKNNPRGMSLKQISAAIGMNRVTVARYLDILRTSGKIDMEPYGQAKVYYLSHRVPVSAMLDYTPGPVVVIGNDKRIIYANSPFQKFFEKSFDEIEGFCLFDVIPEDALSDVLVSGINSPLYDKGMSDEVWIKKDGKDFCFLMKMLPTVFENGYPGLTLLFENITGKKRIEEIVRIQRDLAFKLSAARSYDEALPMALRVGIDILDMDSGIIYLLDERTGEFTNYCSEGLGKEFLSFFDTLDQNSEFFEVISNGGVIYSQDPFTDFLSEKKISTIKNEGLKNFAIVPITDDGAIVGTFHLCSHRISEVRYNERMKGFETMASHVGNTISRIRTQDKLKKSEMRYRLLFNNANDGIIIHGMENDKIPGVIIDVNDKACEKLGYSRDELLKMRISDIDLNLKIEEQAEILKKFSLDREVTFESTHQTKDGHKKPV</sequence>
<dbReference type="SMART" id="SM00091">
    <property type="entry name" value="PAS"/>
    <property type="match status" value="2"/>
</dbReference>
<gene>
    <name evidence="4" type="ORF">F1737_00400</name>
</gene>
<dbReference type="PROSITE" id="PS50112">
    <property type="entry name" value="PAS"/>
    <property type="match status" value="1"/>
</dbReference>
<evidence type="ECO:0000256" key="2">
    <source>
        <dbReference type="ARBA" id="ARBA00023163"/>
    </source>
</evidence>
<dbReference type="Proteomes" id="UP001301797">
    <property type="component" value="Chromosome"/>
</dbReference>
<accession>A0AA97F9F3</accession>
<dbReference type="GO" id="GO:0003677">
    <property type="term" value="F:DNA binding"/>
    <property type="evidence" value="ECO:0007669"/>
    <property type="project" value="InterPro"/>
</dbReference>
<dbReference type="InterPro" id="IPR035965">
    <property type="entry name" value="PAS-like_dom_sf"/>
</dbReference>
<keyword evidence="2" id="KW-0804">Transcription</keyword>
<protein>
    <submittedName>
        <fullName evidence="4">PAS domain S-box protein</fullName>
    </submittedName>
</protein>